<proteinExistence type="predicted"/>
<dbReference type="AlphaFoldDB" id="A0A1G8YN72"/>
<sequence>MEEIQKRRVGRPIGSGVKNNDQALAKVASILLDNPSMKATSAMRRVLNDMSSSRRETDVTLIRRWQGRWKLNRQKFMNEAAATRAARTARAPSRTTSSISDSASEYLMRKAKETASMYNFSEASALQKAAAGYLDTPLRKEVHGVLDSLALRTALGLHESSIQRELRRMTDSTVMERC</sequence>
<dbReference type="RefSeq" id="WP_126043593.1">
    <property type="nucleotide sequence ID" value="NZ_FNEE01000011.1"/>
</dbReference>
<accession>A0A1G8YN72</accession>
<organism evidence="1 2">
    <name type="scientific">Mesorhizobium muleiense</name>
    <dbReference type="NCBI Taxonomy" id="1004279"/>
    <lineage>
        <taxon>Bacteria</taxon>
        <taxon>Pseudomonadati</taxon>
        <taxon>Pseudomonadota</taxon>
        <taxon>Alphaproteobacteria</taxon>
        <taxon>Hyphomicrobiales</taxon>
        <taxon>Phyllobacteriaceae</taxon>
        <taxon>Mesorhizobium</taxon>
    </lineage>
</organism>
<name>A0A1G8YN72_9HYPH</name>
<evidence type="ECO:0000313" key="1">
    <source>
        <dbReference type="EMBL" id="SDK04238.1"/>
    </source>
</evidence>
<gene>
    <name evidence="1" type="ORF">SAMN05428953_11129</name>
</gene>
<keyword evidence="2" id="KW-1185">Reference proteome</keyword>
<dbReference type="EMBL" id="FNEE01000011">
    <property type="protein sequence ID" value="SDK04238.1"/>
    <property type="molecule type" value="Genomic_DNA"/>
</dbReference>
<protein>
    <submittedName>
        <fullName evidence="1">Uncharacterized protein</fullName>
    </submittedName>
</protein>
<dbReference type="Proteomes" id="UP000198894">
    <property type="component" value="Unassembled WGS sequence"/>
</dbReference>
<reference evidence="2" key="1">
    <citation type="submission" date="2016-10" db="EMBL/GenBank/DDBJ databases">
        <authorList>
            <person name="Varghese N."/>
            <person name="Submissions S."/>
        </authorList>
    </citation>
    <scope>NUCLEOTIDE SEQUENCE [LARGE SCALE GENOMIC DNA]</scope>
    <source>
        <strain evidence="2">CGMCC 1.11022</strain>
    </source>
</reference>
<evidence type="ECO:0000313" key="2">
    <source>
        <dbReference type="Proteomes" id="UP000198894"/>
    </source>
</evidence>